<feature type="domain" description="Sodium/calcium exchanger membrane region" evidence="6">
    <location>
        <begin position="169"/>
        <end position="315"/>
    </location>
</feature>
<feature type="transmembrane region" description="Helical" evidence="5">
    <location>
        <begin position="120"/>
        <end position="141"/>
    </location>
</feature>
<evidence type="ECO:0000256" key="2">
    <source>
        <dbReference type="ARBA" id="ARBA00022692"/>
    </source>
</evidence>
<name>A4A287_9BACT</name>
<comment type="subcellular location">
    <subcellularLocation>
        <location evidence="1">Membrane</location>
        <topology evidence="1">Multi-pass membrane protein</topology>
    </subcellularLocation>
</comment>
<evidence type="ECO:0000256" key="5">
    <source>
        <dbReference type="SAM" id="Phobius"/>
    </source>
</evidence>
<dbReference type="GO" id="GO:0006874">
    <property type="term" value="P:intracellular calcium ion homeostasis"/>
    <property type="evidence" value="ECO:0007669"/>
    <property type="project" value="TreeGrafter"/>
</dbReference>
<dbReference type="HOGENOM" id="CLU_007948_2_1_0"/>
<proteinExistence type="predicted"/>
<evidence type="ECO:0000256" key="4">
    <source>
        <dbReference type="ARBA" id="ARBA00023136"/>
    </source>
</evidence>
<keyword evidence="2 5" id="KW-0812">Transmembrane</keyword>
<feature type="transmembrane region" description="Helical" evidence="5">
    <location>
        <begin position="295"/>
        <end position="316"/>
    </location>
</feature>
<dbReference type="EMBL" id="AANZ01000042">
    <property type="protein sequence ID" value="EAQ77119.1"/>
    <property type="molecule type" value="Genomic_DNA"/>
</dbReference>
<dbReference type="GO" id="GO:0008273">
    <property type="term" value="F:calcium, potassium:sodium antiporter activity"/>
    <property type="evidence" value="ECO:0007669"/>
    <property type="project" value="TreeGrafter"/>
</dbReference>
<dbReference type="Pfam" id="PF01699">
    <property type="entry name" value="Na_Ca_ex"/>
    <property type="match status" value="2"/>
</dbReference>
<evidence type="ECO:0000313" key="7">
    <source>
        <dbReference type="EMBL" id="EAQ77119.1"/>
    </source>
</evidence>
<dbReference type="PANTHER" id="PTHR10846:SF8">
    <property type="entry name" value="INNER MEMBRANE PROTEIN YRBG"/>
    <property type="match status" value="1"/>
</dbReference>
<feature type="transmembrane region" description="Helical" evidence="5">
    <location>
        <begin position="53"/>
        <end position="74"/>
    </location>
</feature>
<keyword evidence="3 5" id="KW-1133">Transmembrane helix</keyword>
<dbReference type="Gene3D" id="1.20.1420.30">
    <property type="entry name" value="NCX, central ion-binding region"/>
    <property type="match status" value="1"/>
</dbReference>
<accession>A4A287</accession>
<feature type="transmembrane region" description="Helical" evidence="5">
    <location>
        <begin position="267"/>
        <end position="288"/>
    </location>
</feature>
<keyword evidence="4 5" id="KW-0472">Membrane</keyword>
<feature type="transmembrane region" description="Helical" evidence="5">
    <location>
        <begin position="169"/>
        <end position="187"/>
    </location>
</feature>
<protein>
    <submittedName>
        <fullName evidence="7">Cation antiporter (Na+/Ca2+)</fullName>
    </submittedName>
</protein>
<dbReference type="InterPro" id="IPR004481">
    <property type="entry name" value="K/Na/Ca-exchanger"/>
</dbReference>
<evidence type="ECO:0000256" key="1">
    <source>
        <dbReference type="ARBA" id="ARBA00004141"/>
    </source>
</evidence>
<dbReference type="InterPro" id="IPR044880">
    <property type="entry name" value="NCX_ion-bd_dom_sf"/>
</dbReference>
<feature type="transmembrane region" description="Helical" evidence="5">
    <location>
        <begin position="233"/>
        <end position="255"/>
    </location>
</feature>
<feature type="transmembrane region" description="Helical" evidence="5">
    <location>
        <begin position="86"/>
        <end position="108"/>
    </location>
</feature>
<dbReference type="Proteomes" id="UP000004358">
    <property type="component" value="Unassembled WGS sequence"/>
</dbReference>
<feature type="transmembrane region" description="Helical" evidence="5">
    <location>
        <begin position="193"/>
        <end position="212"/>
    </location>
</feature>
<dbReference type="PANTHER" id="PTHR10846">
    <property type="entry name" value="SODIUM/POTASSIUM/CALCIUM EXCHANGER"/>
    <property type="match status" value="1"/>
</dbReference>
<organism evidence="7 8">
    <name type="scientific">Blastopirellula marina DSM 3645</name>
    <dbReference type="NCBI Taxonomy" id="314230"/>
    <lineage>
        <taxon>Bacteria</taxon>
        <taxon>Pseudomonadati</taxon>
        <taxon>Planctomycetota</taxon>
        <taxon>Planctomycetia</taxon>
        <taxon>Pirellulales</taxon>
        <taxon>Pirellulaceae</taxon>
        <taxon>Blastopirellula</taxon>
    </lineage>
</organism>
<dbReference type="eggNOG" id="COG0530">
    <property type="taxonomic scope" value="Bacteria"/>
</dbReference>
<evidence type="ECO:0000256" key="3">
    <source>
        <dbReference type="ARBA" id="ARBA00022989"/>
    </source>
</evidence>
<dbReference type="STRING" id="314230.DSM3645_15900"/>
<reference evidence="7 8" key="1">
    <citation type="submission" date="2006-02" db="EMBL/GenBank/DDBJ databases">
        <authorList>
            <person name="Amann R."/>
            <person name="Ferriera S."/>
            <person name="Johnson J."/>
            <person name="Kravitz S."/>
            <person name="Halpern A."/>
            <person name="Remington K."/>
            <person name="Beeson K."/>
            <person name="Tran B."/>
            <person name="Rogers Y.-H."/>
            <person name="Friedman R."/>
            <person name="Venter J.C."/>
        </authorList>
    </citation>
    <scope>NUCLEOTIDE SEQUENCE [LARGE SCALE GENOMIC DNA]</scope>
    <source>
        <strain evidence="7 8">DSM 3645</strain>
    </source>
</reference>
<sequence length="382" mass="40689">MTKAADVIGEKSGLGSSLAGLVLLAAATSLPEFAINVNAVQLPDYTNGVDLAMGNILGSSLFNLLILGIIDLAFRSKQRMFSSVSAAHALSALGSIALTSILLLFLILRKQPLDFPLSVAHIGFGSIAVGLFYCFSLRLIYLDQQVAAQLEAPLVEEAIEEKMSLTRAVITYLVATVVIFVAARYLSIVADRVAVVTGLGGTFVGSTFLALTTSLPELVTTIVAVRMGAADMAIGNILGSNAFNIAILLPVDAFYTRGALLQDASIVHAFTAAAVIFVTCVATMGILYRAEKRFWLVEPDALLVVVLVLASLWMIYRLTNSELQPEDAKAAPSTAETSLWKHAVPSVIDREKRVERRFAKLGGVIEPAIAIQLANGRHLAFA</sequence>
<evidence type="ECO:0000313" key="8">
    <source>
        <dbReference type="Proteomes" id="UP000004358"/>
    </source>
</evidence>
<dbReference type="AlphaFoldDB" id="A4A287"/>
<evidence type="ECO:0000259" key="6">
    <source>
        <dbReference type="Pfam" id="PF01699"/>
    </source>
</evidence>
<comment type="caution">
    <text evidence="7">The sequence shown here is derived from an EMBL/GenBank/DDBJ whole genome shotgun (WGS) entry which is preliminary data.</text>
</comment>
<feature type="domain" description="Sodium/calcium exchanger membrane region" evidence="6">
    <location>
        <begin position="2"/>
        <end position="135"/>
    </location>
</feature>
<dbReference type="GO" id="GO:0005886">
    <property type="term" value="C:plasma membrane"/>
    <property type="evidence" value="ECO:0007669"/>
    <property type="project" value="TreeGrafter"/>
</dbReference>
<dbReference type="InterPro" id="IPR004837">
    <property type="entry name" value="NaCa_Exmemb"/>
</dbReference>
<gene>
    <name evidence="7" type="ORF">DSM3645_15900</name>
</gene>
<dbReference type="GO" id="GO:0005262">
    <property type="term" value="F:calcium channel activity"/>
    <property type="evidence" value="ECO:0007669"/>
    <property type="project" value="TreeGrafter"/>
</dbReference>